<name>A0AAF1KMY4_9PROT</name>
<dbReference type="AlphaFoldDB" id="A0AAF1KMY4"/>
<reference evidence="2" key="2">
    <citation type="journal article" date="2021" name="Syst. Appl. Microbiol.">
        <title>Roseomonas hellenica sp. nov., isolated from roots of wild-growing Alkanna tinctoria.</title>
        <authorList>
            <person name="Rat A."/>
            <person name="Naranjo H.D."/>
            <person name="Lebbe L."/>
            <person name="Cnockaert M."/>
            <person name="Krigas N."/>
            <person name="Grigoriadou K."/>
            <person name="Maloupa E."/>
            <person name="Willems A."/>
        </authorList>
    </citation>
    <scope>NUCLEOTIDE SEQUENCE</scope>
    <source>
        <strain evidence="2">LMG 28251</strain>
    </source>
</reference>
<organism evidence="2 3">
    <name type="scientific">Plastoroseomonas arctica</name>
    <dbReference type="NCBI Taxonomy" id="1509237"/>
    <lineage>
        <taxon>Bacteria</taxon>
        <taxon>Pseudomonadati</taxon>
        <taxon>Pseudomonadota</taxon>
        <taxon>Alphaproteobacteria</taxon>
        <taxon>Acetobacterales</taxon>
        <taxon>Acetobacteraceae</taxon>
        <taxon>Plastoroseomonas</taxon>
    </lineage>
</organism>
<evidence type="ECO:0000259" key="1">
    <source>
        <dbReference type="Pfam" id="PF13400"/>
    </source>
</evidence>
<dbReference type="Gene3D" id="3.40.50.410">
    <property type="entry name" value="von Willebrand factor, type A domain"/>
    <property type="match status" value="1"/>
</dbReference>
<dbReference type="InterPro" id="IPR028087">
    <property type="entry name" value="Tad_N"/>
</dbReference>
<reference evidence="2" key="1">
    <citation type="submission" date="2020-01" db="EMBL/GenBank/DDBJ databases">
        <authorList>
            <person name="Rat A."/>
        </authorList>
    </citation>
    <scope>NUCLEOTIDE SEQUENCE</scope>
    <source>
        <strain evidence="2">LMG 28251</strain>
    </source>
</reference>
<dbReference type="SUPFAM" id="SSF53300">
    <property type="entry name" value="vWA-like"/>
    <property type="match status" value="1"/>
</dbReference>
<accession>A0AAF1KMY4</accession>
<evidence type="ECO:0000313" key="3">
    <source>
        <dbReference type="Proteomes" id="UP001196068"/>
    </source>
</evidence>
<proteinExistence type="predicted"/>
<evidence type="ECO:0000313" key="2">
    <source>
        <dbReference type="EMBL" id="MBR0653953.1"/>
    </source>
</evidence>
<dbReference type="Pfam" id="PF13400">
    <property type="entry name" value="Tad"/>
    <property type="match status" value="1"/>
</dbReference>
<sequence length="634" mass="66997">MMKRSLFRDRRANVLILTAAIAVVLFGSVGLAIDATRAWMVRSRLATALDAAALVAARSYSVGATATQLNQIKTDACNVFWANFGRAGANPCVSSAGSLDTTTFSTGYIGASATNPDLTTTNSILTVTARATLNTTFLRVLGINALPTFTAAAAATRVVASLEVAMALDVTGSMSPTPSGDSQTKIEALRAAGQSFVTTIFSGAETRERLWVSVVPYTTHVNIGNSAYAQNMVTAASRNLFLPGGLPLVDTRGNQVRWPGCVEVRAQAMGGTTGDMTDTPPTSDATRYRAWFYPSSLETTPTVRSLYYRQNGGTRTVDVAGDNEWTSYIVGNPAVNNRAINEWALNQDTSRGADVVTGAGATMNPLDITGPNLGCLLHSRYAILPLTAERTTINNRIAGLYPDPWLYHMWNTGTSAVWMGGTSVHVGLHAAWTTISPNWQGLWSDTPQTVPLPLSMANAGIKAILLMTDGVNTLGDISVRISGRDYSRGAPAVCGDDNVRNPRHPVGCPTSNNPGYTTTTGYGPYGRWSAGNLVVTNNGVPTATPLTDANDPTTTAELDRRVARLCTVIKAAGIEIYVVGFDITSAGGNAATVRALLTACANSTSDYYDAANSAALNSAFVSIANRVARVRLVR</sequence>
<protein>
    <recommendedName>
        <fullName evidence="1">Putative Flp pilus-assembly TadG-like N-terminal domain-containing protein</fullName>
    </recommendedName>
</protein>
<dbReference type="InterPro" id="IPR036465">
    <property type="entry name" value="vWFA_dom_sf"/>
</dbReference>
<keyword evidence="3" id="KW-1185">Reference proteome</keyword>
<gene>
    <name evidence="2" type="ORF">GXW79_02560</name>
</gene>
<dbReference type="EMBL" id="JAAEDH010000002">
    <property type="protein sequence ID" value="MBR0653953.1"/>
    <property type="molecule type" value="Genomic_DNA"/>
</dbReference>
<comment type="caution">
    <text evidence="2">The sequence shown here is derived from an EMBL/GenBank/DDBJ whole genome shotgun (WGS) entry which is preliminary data.</text>
</comment>
<dbReference type="RefSeq" id="WP_211872661.1">
    <property type="nucleotide sequence ID" value="NZ_JAAEDH010000002.1"/>
</dbReference>
<feature type="domain" description="Putative Flp pilus-assembly TadG-like N-terminal" evidence="1">
    <location>
        <begin position="13"/>
        <end position="58"/>
    </location>
</feature>
<dbReference type="Proteomes" id="UP001196068">
    <property type="component" value="Unassembled WGS sequence"/>
</dbReference>